<protein>
    <recommendedName>
        <fullName evidence="2">Transposase (Putative), gypsy type</fullName>
    </recommendedName>
</protein>
<dbReference type="EMBL" id="BKCJ010008061">
    <property type="protein sequence ID" value="GEU80348.1"/>
    <property type="molecule type" value="Genomic_DNA"/>
</dbReference>
<comment type="caution">
    <text evidence="1">The sequence shown here is derived from an EMBL/GenBank/DDBJ whole genome shotgun (WGS) entry which is preliminary data.</text>
</comment>
<organism evidence="1">
    <name type="scientific">Tanacetum cinerariifolium</name>
    <name type="common">Dalmatian daisy</name>
    <name type="synonym">Chrysanthemum cinerariifolium</name>
    <dbReference type="NCBI Taxonomy" id="118510"/>
    <lineage>
        <taxon>Eukaryota</taxon>
        <taxon>Viridiplantae</taxon>
        <taxon>Streptophyta</taxon>
        <taxon>Embryophyta</taxon>
        <taxon>Tracheophyta</taxon>
        <taxon>Spermatophyta</taxon>
        <taxon>Magnoliopsida</taxon>
        <taxon>eudicotyledons</taxon>
        <taxon>Gunneridae</taxon>
        <taxon>Pentapetalae</taxon>
        <taxon>asterids</taxon>
        <taxon>campanulids</taxon>
        <taxon>Asterales</taxon>
        <taxon>Asteraceae</taxon>
        <taxon>Asteroideae</taxon>
        <taxon>Anthemideae</taxon>
        <taxon>Anthemidinae</taxon>
        <taxon>Tanacetum</taxon>
    </lineage>
</organism>
<accession>A0A6L2N2D2</accession>
<proteinExistence type="predicted"/>
<evidence type="ECO:0008006" key="2">
    <source>
        <dbReference type="Google" id="ProtNLM"/>
    </source>
</evidence>
<evidence type="ECO:0000313" key="1">
    <source>
        <dbReference type="EMBL" id="GEU80348.1"/>
    </source>
</evidence>
<dbReference type="AlphaFoldDB" id="A0A6L2N2D2"/>
<name>A0A6L2N2D2_TANCI</name>
<gene>
    <name evidence="1" type="ORF">Tci_052326</name>
</gene>
<reference evidence="1" key="1">
    <citation type="journal article" date="2019" name="Sci. Rep.">
        <title>Draft genome of Tanacetum cinerariifolium, the natural source of mosquito coil.</title>
        <authorList>
            <person name="Yamashiro T."/>
            <person name="Shiraishi A."/>
            <person name="Satake H."/>
            <person name="Nakayama K."/>
        </authorList>
    </citation>
    <scope>NUCLEOTIDE SEQUENCE</scope>
</reference>
<sequence length="579" mass="63072">MDLLSFIRTTDHTKVRVAERQRAEDEPRILESTVGRVVSFLPIAPTRASSELEASVNILFDEGASGDGQDADVQPVAVTTHTIVEDVAPLQPWRQKKRKTVVTDAGGPSHPPKKLREYFVALGGVSTAGNSMAAVQSLFSGAMLEAEARGEPVPTLRFVTSSVSATLEREDRSPADSVPGPNFRTIGAPQRFVISSDSSHHSGANIAKAEVDSIIRYSAPAIATVTTVTTTIDTKAAATRAPVAPFLFGVGSSSTGRSNSVPGGFFDVSCSDFLIGGIRTIVDPDSDLQKVYVPRWSMTNGFGLEDSRICREMLDKFATPKFFASVRGMDHDQLFTEFNVGAARQISLNAKVRMRVEYNIRGKRKLRAVAIHLRAEVFKFESPEQSLRGEVGFLRDQNTALEREKNELNVKVTGLSASVKVREQEVADLDAQVTAVKLQNDNLVRQGFVAAYEGFFSQLDKFQDEKLEEWLLTYGMELAVAKCLNSTEYLSALGATISKAAEKGMQEGLSAGITHGAEDTIMNLLRLDDVLAERLGLTESQPHVDQLMVPIHHSPDQRVVGASALTFSLEVSNSRVKKM</sequence>